<dbReference type="AlphaFoldDB" id="A0A2S4W390"/>
<feature type="non-terminal residue" evidence="2">
    <location>
        <position position="373"/>
    </location>
</feature>
<proteinExistence type="predicted"/>
<accession>A0A2S4W390</accession>
<sequence>MNDDDDKIEVIDPNDASKGEQSPLEAEPSTLPSAERGIGHTLMKITSVLRSKGLYDLVPDKEEKRRDEKGQFVAKDKDPIRLERSNHAHAIMYTRIHSSLTGRLSQNEGKTCPIALWSNIQAFGASKKKANAFKAWVKLNGLVLRADNIPQFTTDYWNCIATLQSYDAVIEPVSLGHSLLAKLPPGLSHIRDSLISTGSTSEVEVTYETVLDMLDSQLSSSPPIAKSITASPLPKFDSGEATALLTKRCPEGRHLPSASHPAEKCFSLLPKALKSETEAEAHLTTLLGPSMFNVEVDRSGSSSIDKLTETFNQLPGNLVSDDADGYESEAINEAHKKMTPQATNLESPDKSDGEEFNCYREKSVRGEMPCNGE</sequence>
<dbReference type="Proteomes" id="UP000239156">
    <property type="component" value="Unassembled WGS sequence"/>
</dbReference>
<feature type="region of interest" description="Disordered" evidence="1">
    <location>
        <begin position="1"/>
        <end position="37"/>
    </location>
</feature>
<dbReference type="EMBL" id="PKSL01000008">
    <property type="protein sequence ID" value="POW16245.1"/>
    <property type="molecule type" value="Genomic_DNA"/>
</dbReference>
<feature type="compositionally biased region" description="Basic and acidic residues" evidence="1">
    <location>
        <begin position="347"/>
        <end position="365"/>
    </location>
</feature>
<feature type="region of interest" description="Disordered" evidence="1">
    <location>
        <begin position="335"/>
        <end position="373"/>
    </location>
</feature>
<evidence type="ECO:0000313" key="2">
    <source>
        <dbReference type="EMBL" id="POW16245.1"/>
    </source>
</evidence>
<gene>
    <name evidence="2" type="ORF">PSTT_01515</name>
</gene>
<organism evidence="2 3">
    <name type="scientific">Puccinia striiformis</name>
    <dbReference type="NCBI Taxonomy" id="27350"/>
    <lineage>
        <taxon>Eukaryota</taxon>
        <taxon>Fungi</taxon>
        <taxon>Dikarya</taxon>
        <taxon>Basidiomycota</taxon>
        <taxon>Pucciniomycotina</taxon>
        <taxon>Pucciniomycetes</taxon>
        <taxon>Pucciniales</taxon>
        <taxon>Pucciniaceae</taxon>
        <taxon>Puccinia</taxon>
    </lineage>
</organism>
<dbReference type="VEuPathDB" id="FungiDB:PSHT_05005"/>
<dbReference type="VEuPathDB" id="FungiDB:PSHT_04617"/>
<keyword evidence="3" id="KW-1185">Reference proteome</keyword>
<dbReference type="VEuPathDB" id="FungiDB:PSTT_01515"/>
<name>A0A2S4W390_9BASI</name>
<evidence type="ECO:0000313" key="3">
    <source>
        <dbReference type="Proteomes" id="UP000239156"/>
    </source>
</evidence>
<reference evidence="2" key="1">
    <citation type="submission" date="2017-12" db="EMBL/GenBank/DDBJ databases">
        <title>Gene loss provides genomic basis for host adaptation in cereal stripe rust fungi.</title>
        <authorList>
            <person name="Xia C."/>
        </authorList>
    </citation>
    <scope>NUCLEOTIDE SEQUENCE [LARGE SCALE GENOMIC DNA]</scope>
    <source>
        <strain evidence="2">93-210</strain>
    </source>
</reference>
<protein>
    <submittedName>
        <fullName evidence="2">Uncharacterized protein</fullName>
    </submittedName>
</protein>
<evidence type="ECO:0000256" key="1">
    <source>
        <dbReference type="SAM" id="MobiDB-lite"/>
    </source>
</evidence>
<comment type="caution">
    <text evidence="2">The sequence shown here is derived from an EMBL/GenBank/DDBJ whole genome shotgun (WGS) entry which is preliminary data.</text>
</comment>